<dbReference type="EMBL" id="PZQS01000009">
    <property type="protein sequence ID" value="PVD25002.1"/>
    <property type="molecule type" value="Genomic_DNA"/>
</dbReference>
<proteinExistence type="predicted"/>
<dbReference type="CDD" id="cd00037">
    <property type="entry name" value="CLECT"/>
    <property type="match status" value="1"/>
</dbReference>
<keyword evidence="3" id="KW-1185">Reference proteome</keyword>
<dbReference type="AlphaFoldDB" id="A0A2T7NV16"/>
<name>A0A2T7NV16_POMCA</name>
<comment type="caution">
    <text evidence="2">The sequence shown here is derived from an EMBL/GenBank/DDBJ whole genome shotgun (WGS) entry which is preliminary data.</text>
</comment>
<dbReference type="InterPro" id="IPR016186">
    <property type="entry name" value="C-type_lectin-like/link_sf"/>
</dbReference>
<sequence length="211" mass="24277">MGEDSSTECQLPWLQSQVRASFYRKVCSGVSTQLSLPLPLIPCVTSPLSHLSSRVSFGIDMQLEEGYNHYWRLEDHCPDGYTYNSEVHVCYKPSAKTAKLSWMDAFYNCSNENAHLFISNTLAKRDILAAYIRNNNFTYIQFKLGGNDLFQEGWWAWLDGSPVITWYYTQPDNGNGDKNQHCMENTREHPDYNSDGICNSTERYICQIPLQ</sequence>
<dbReference type="PROSITE" id="PS50041">
    <property type="entry name" value="C_TYPE_LECTIN_2"/>
    <property type="match status" value="1"/>
</dbReference>
<accession>A0A2T7NV16</accession>
<dbReference type="InterPro" id="IPR001304">
    <property type="entry name" value="C-type_lectin-like"/>
</dbReference>
<protein>
    <recommendedName>
        <fullName evidence="1">C-type lectin domain-containing protein</fullName>
    </recommendedName>
</protein>
<dbReference type="SUPFAM" id="SSF56436">
    <property type="entry name" value="C-type lectin-like"/>
    <property type="match status" value="1"/>
</dbReference>
<dbReference type="InterPro" id="IPR050801">
    <property type="entry name" value="Ca-Dep_Lectins_ImmuneDev"/>
</dbReference>
<dbReference type="PANTHER" id="PTHR22801">
    <property type="entry name" value="LITHOSTATHINE"/>
    <property type="match status" value="1"/>
</dbReference>
<dbReference type="Proteomes" id="UP000245119">
    <property type="component" value="Linkage Group LG9"/>
</dbReference>
<dbReference type="PANTHER" id="PTHR22801:SF63">
    <property type="entry name" value="C-TYPE LECTIN DOMAIN-CONTAINING PROTEIN"/>
    <property type="match status" value="1"/>
</dbReference>
<organism evidence="2 3">
    <name type="scientific">Pomacea canaliculata</name>
    <name type="common">Golden apple snail</name>
    <dbReference type="NCBI Taxonomy" id="400727"/>
    <lineage>
        <taxon>Eukaryota</taxon>
        <taxon>Metazoa</taxon>
        <taxon>Spiralia</taxon>
        <taxon>Lophotrochozoa</taxon>
        <taxon>Mollusca</taxon>
        <taxon>Gastropoda</taxon>
        <taxon>Caenogastropoda</taxon>
        <taxon>Architaenioglossa</taxon>
        <taxon>Ampullarioidea</taxon>
        <taxon>Ampullariidae</taxon>
        <taxon>Pomacea</taxon>
    </lineage>
</organism>
<evidence type="ECO:0000259" key="1">
    <source>
        <dbReference type="PROSITE" id="PS50041"/>
    </source>
</evidence>
<evidence type="ECO:0000313" key="3">
    <source>
        <dbReference type="Proteomes" id="UP000245119"/>
    </source>
</evidence>
<feature type="domain" description="C-type lectin" evidence="1">
    <location>
        <begin position="90"/>
        <end position="207"/>
    </location>
</feature>
<dbReference type="SMART" id="SM00034">
    <property type="entry name" value="CLECT"/>
    <property type="match status" value="1"/>
</dbReference>
<gene>
    <name evidence="2" type="ORF">C0Q70_15499</name>
</gene>
<dbReference type="Pfam" id="PF00059">
    <property type="entry name" value="Lectin_C"/>
    <property type="match status" value="1"/>
</dbReference>
<dbReference type="InterPro" id="IPR016187">
    <property type="entry name" value="CTDL_fold"/>
</dbReference>
<evidence type="ECO:0000313" key="2">
    <source>
        <dbReference type="EMBL" id="PVD25002.1"/>
    </source>
</evidence>
<reference evidence="2 3" key="1">
    <citation type="submission" date="2018-04" db="EMBL/GenBank/DDBJ databases">
        <title>The genome of golden apple snail Pomacea canaliculata provides insight into stress tolerance and invasive adaptation.</title>
        <authorList>
            <person name="Liu C."/>
            <person name="Liu B."/>
            <person name="Ren Y."/>
            <person name="Zhang Y."/>
            <person name="Wang H."/>
            <person name="Li S."/>
            <person name="Jiang F."/>
            <person name="Yin L."/>
            <person name="Zhang G."/>
            <person name="Qian W."/>
            <person name="Fan W."/>
        </authorList>
    </citation>
    <scope>NUCLEOTIDE SEQUENCE [LARGE SCALE GENOMIC DNA]</scope>
    <source>
        <strain evidence="2">SZHN2017</strain>
        <tissue evidence="2">Muscle</tissue>
    </source>
</reference>
<dbReference type="Gene3D" id="3.10.100.10">
    <property type="entry name" value="Mannose-Binding Protein A, subunit A"/>
    <property type="match status" value="1"/>
</dbReference>